<dbReference type="Pfam" id="PF05035">
    <property type="entry name" value="DGOK"/>
    <property type="match status" value="1"/>
</dbReference>
<proteinExistence type="predicted"/>
<dbReference type="EMBL" id="FZTC01000014">
    <property type="protein sequence ID" value="SNU33589.1"/>
    <property type="molecule type" value="Genomic_DNA"/>
</dbReference>
<dbReference type="EC" id="2.7.1.58" evidence="1"/>
<dbReference type="GO" id="GO:0008671">
    <property type="term" value="F:2-dehydro-3-deoxygalactonokinase activity"/>
    <property type="evidence" value="ECO:0007669"/>
    <property type="project" value="UniProtKB-EC"/>
</dbReference>
<gene>
    <name evidence="1" type="primary">dgoK</name>
    <name evidence="1" type="ORF">KOSB73_210083</name>
</gene>
<keyword evidence="1" id="KW-0808">Transferase</keyword>
<dbReference type="InterPro" id="IPR007729">
    <property type="entry name" value="DGOK"/>
</dbReference>
<dbReference type="InterPro" id="IPR042257">
    <property type="entry name" value="DGOK_C"/>
</dbReference>
<evidence type="ECO:0000313" key="1">
    <source>
        <dbReference type="EMBL" id="SNU33589.1"/>
    </source>
</evidence>
<reference evidence="2" key="1">
    <citation type="submission" date="2017-08" db="EMBL/GenBank/DDBJ databases">
        <authorList>
            <person name="Brisse S."/>
        </authorList>
    </citation>
    <scope>NUCLEOTIDE SEQUENCE [LARGE SCALE GENOMIC DNA]</scope>
    <source>
        <strain evidence="2">06D021</strain>
    </source>
</reference>
<dbReference type="RefSeq" id="WP_098140325.1">
    <property type="nucleotide sequence ID" value="NZ_CBCSJA010000018.1"/>
</dbReference>
<dbReference type="GO" id="GO:0034194">
    <property type="term" value="P:D-galactonate catabolic process"/>
    <property type="evidence" value="ECO:0007669"/>
    <property type="project" value="InterPro"/>
</dbReference>
<organism evidence="1 2">
    <name type="scientific">Klebsiella grimontii</name>
    <dbReference type="NCBI Taxonomy" id="2058152"/>
    <lineage>
        <taxon>Bacteria</taxon>
        <taxon>Pseudomonadati</taxon>
        <taxon>Pseudomonadota</taxon>
        <taxon>Gammaproteobacteria</taxon>
        <taxon>Enterobacterales</taxon>
        <taxon>Enterobacteriaceae</taxon>
        <taxon>Klebsiella/Raoultella group</taxon>
        <taxon>Klebsiella</taxon>
    </lineage>
</organism>
<dbReference type="AlphaFoldDB" id="A0A285AY28"/>
<protein>
    <submittedName>
        <fullName evidence="1">2-oxo-3-deoxygalactonate kinase</fullName>
        <ecNumber evidence="1">2.7.1.58</ecNumber>
    </submittedName>
</protein>
<name>A0A285AY28_9ENTR</name>
<dbReference type="CDD" id="cd24012">
    <property type="entry name" value="ASKHA_NBD_KDGal-kinase"/>
    <property type="match status" value="1"/>
</dbReference>
<dbReference type="Gene3D" id="3.30.420.300">
    <property type="entry name" value="2-keto-3-deoxy-galactonokinase, substrate binding domain"/>
    <property type="match status" value="1"/>
</dbReference>
<dbReference type="InterPro" id="IPR042258">
    <property type="entry name" value="DGOK_N"/>
</dbReference>
<keyword evidence="1" id="KW-0418">Kinase</keyword>
<accession>A0A285AY28</accession>
<sequence>MRDYIAVDWGSTQLRGWLIRNGQCVETKQLPLGITRLNGRAPADVFEEHLAPWRGAATLPVLMAGMIGSDAGWQAVPYLACPAAIDAPGQQLCAVAEDVWIIPGLKMDQAGDYNVMRGEETQLLGAWQLAPAECYVLPGTHCKWVQMEDGAVRHFVTAMTGELHHLLMTQSLLGKGLPAQQPDEAAFERGLEKGLAQPSLVSELFVARAARVLGALAATSVSDYLSGLLIGAEVAVMGQRYRPSTVTLVGDPALNARYSRAMRAHGMTVNRCSGDEALLNGMARIMHGHD</sequence>
<evidence type="ECO:0000313" key="2">
    <source>
        <dbReference type="Proteomes" id="UP000220639"/>
    </source>
</evidence>
<dbReference type="Gene3D" id="3.30.420.310">
    <property type="entry name" value="2-keto-3-deoxy-galactonokinase, C-terminal domain"/>
    <property type="match status" value="1"/>
</dbReference>
<dbReference type="Proteomes" id="UP000220639">
    <property type="component" value="Unassembled WGS sequence"/>
</dbReference>